<evidence type="ECO:0000256" key="4">
    <source>
        <dbReference type="ARBA" id="ARBA00022694"/>
    </source>
</evidence>
<comment type="caution">
    <text evidence="9">Lacks conserved residue(s) required for the propagation of feature annotation.</text>
</comment>
<feature type="binding site" evidence="9">
    <location>
        <begin position="502"/>
        <end position="504"/>
    </location>
    <ligand>
        <name>acetyl-CoA</name>
        <dbReference type="ChEBI" id="CHEBI:57288"/>
    </ligand>
</feature>
<dbReference type="CDD" id="cd04301">
    <property type="entry name" value="NAT_SF"/>
    <property type="match status" value="1"/>
</dbReference>
<comment type="subcellular location">
    <subcellularLocation>
        <location evidence="9">Cytoplasm</location>
    </subcellularLocation>
</comment>
<reference evidence="11 12" key="2">
    <citation type="submission" date="2020-06" db="EMBL/GenBank/DDBJ databases">
        <title>Halomonas songnenensis sp. nov., a moderately halophilic bacterium isolated from saline and alkaline soils.</title>
        <authorList>
            <person name="Jiang J."/>
            <person name="Pan Y."/>
        </authorList>
    </citation>
    <scope>NUCLEOTIDE SEQUENCE [LARGE SCALE GENOMIC DNA]</scope>
    <source>
        <strain evidence="11 12">TBZ9</strain>
    </source>
</reference>
<dbReference type="InterPro" id="IPR032672">
    <property type="entry name" value="TmcA/NAT10/Kre33"/>
</dbReference>
<comment type="catalytic activity">
    <reaction evidence="9">
        <text>cytidine(34) in elongator tRNA(Met) + acetyl-CoA + ATP + H2O = N(4)-acetylcytidine(34) in elongator tRNA(Met) + ADP + phosphate + CoA + H(+)</text>
        <dbReference type="Rhea" id="RHEA:43788"/>
        <dbReference type="Rhea" id="RHEA-COMP:10693"/>
        <dbReference type="Rhea" id="RHEA-COMP:10694"/>
        <dbReference type="ChEBI" id="CHEBI:15377"/>
        <dbReference type="ChEBI" id="CHEBI:15378"/>
        <dbReference type="ChEBI" id="CHEBI:30616"/>
        <dbReference type="ChEBI" id="CHEBI:43474"/>
        <dbReference type="ChEBI" id="CHEBI:57287"/>
        <dbReference type="ChEBI" id="CHEBI:57288"/>
        <dbReference type="ChEBI" id="CHEBI:74900"/>
        <dbReference type="ChEBI" id="CHEBI:82748"/>
        <dbReference type="ChEBI" id="CHEBI:456216"/>
        <dbReference type="EC" id="2.3.1.193"/>
    </reaction>
</comment>
<evidence type="ECO:0000313" key="11">
    <source>
        <dbReference type="EMBL" id="NOG31301.1"/>
    </source>
</evidence>
<dbReference type="Gene3D" id="3.40.50.11040">
    <property type="match status" value="1"/>
</dbReference>
<dbReference type="InterPro" id="IPR027417">
    <property type="entry name" value="P-loop_NTPase"/>
</dbReference>
<dbReference type="EC" id="2.3.1.193" evidence="9"/>
<keyword evidence="1 9" id="KW-0963">Cytoplasm</keyword>
<comment type="similarity">
    <text evidence="9">Belongs to the TmcA family.</text>
</comment>
<dbReference type="GO" id="GO:0005737">
    <property type="term" value="C:cytoplasm"/>
    <property type="evidence" value="ECO:0007669"/>
    <property type="project" value="UniProtKB-SubCell"/>
</dbReference>
<dbReference type="Pfam" id="PF13718">
    <property type="entry name" value="GNAT_acetyltr_2"/>
    <property type="match status" value="1"/>
</dbReference>
<organism evidence="11 12">
    <name type="scientific">Vreelandella azerica</name>
    <dbReference type="NCBI Taxonomy" id="2732867"/>
    <lineage>
        <taxon>Bacteria</taxon>
        <taxon>Pseudomonadati</taxon>
        <taxon>Pseudomonadota</taxon>
        <taxon>Gammaproteobacteria</taxon>
        <taxon>Oceanospirillales</taxon>
        <taxon>Halomonadaceae</taxon>
        <taxon>Vreelandella</taxon>
    </lineage>
</organism>
<evidence type="ECO:0000256" key="3">
    <source>
        <dbReference type="ARBA" id="ARBA00022679"/>
    </source>
</evidence>
<gene>
    <name evidence="9" type="primary">tmcA</name>
    <name evidence="11" type="ORF">HLB35_05105</name>
</gene>
<evidence type="ECO:0000256" key="6">
    <source>
        <dbReference type="ARBA" id="ARBA00022840"/>
    </source>
</evidence>
<dbReference type="SUPFAM" id="SSF52540">
    <property type="entry name" value="P-loop containing nucleoside triphosphate hydrolases"/>
    <property type="match status" value="1"/>
</dbReference>
<feature type="domain" description="N-acetyltransferase" evidence="10">
    <location>
        <begin position="417"/>
        <end position="577"/>
    </location>
</feature>
<keyword evidence="4 9" id="KW-0819">tRNA processing</keyword>
<comment type="caution">
    <text evidence="11">The sequence shown here is derived from an EMBL/GenBank/DDBJ whole genome shotgun (WGS) entry which is preliminary data.</text>
</comment>
<dbReference type="HAMAP" id="MF_01886">
    <property type="entry name" value="tRNA_acetyltr_TmcA"/>
    <property type="match status" value="1"/>
</dbReference>
<dbReference type="Gene3D" id="3.40.630.30">
    <property type="match status" value="1"/>
</dbReference>
<dbReference type="InterPro" id="IPR024914">
    <property type="entry name" value="tRNA_acetyltr_TmcA"/>
</dbReference>
<dbReference type="GO" id="GO:0000049">
    <property type="term" value="F:tRNA binding"/>
    <property type="evidence" value="ECO:0007669"/>
    <property type="project" value="UniProtKB-UniRule"/>
</dbReference>
<accession>A0A7Y3TW22</accession>
<protein>
    <recommendedName>
        <fullName evidence="9">tRNA(Met) cytidine acetyltransferase TmcA</fullName>
        <ecNumber evidence="9">2.3.1.193</ecNumber>
    </recommendedName>
</protein>
<dbReference type="InterPro" id="IPR007807">
    <property type="entry name" value="TcmA/NAT10_helicase"/>
</dbReference>
<keyword evidence="5 9" id="KW-0547">Nucleotide-binding</keyword>
<evidence type="ECO:0000256" key="8">
    <source>
        <dbReference type="ARBA" id="ARBA00023315"/>
    </source>
</evidence>
<dbReference type="Gene3D" id="3.40.50.300">
    <property type="entry name" value="P-loop containing nucleotide triphosphate hydrolases"/>
    <property type="match status" value="1"/>
</dbReference>
<dbReference type="InterPro" id="IPR013562">
    <property type="entry name" value="TmcA/NAT10_N"/>
</dbReference>
<keyword evidence="6 9" id="KW-0067">ATP-binding</keyword>
<dbReference type="GO" id="GO:0051392">
    <property type="term" value="F:tRNA cytidine N4-acetyltransferase activity"/>
    <property type="evidence" value="ECO:0007669"/>
    <property type="project" value="UniProtKB-UniRule"/>
</dbReference>
<dbReference type="EMBL" id="JABFHI010000002">
    <property type="protein sequence ID" value="NOG31301.1"/>
    <property type="molecule type" value="Genomic_DNA"/>
</dbReference>
<dbReference type="InterPro" id="IPR016181">
    <property type="entry name" value="Acyl_CoA_acyltransferase"/>
</dbReference>
<evidence type="ECO:0000256" key="7">
    <source>
        <dbReference type="ARBA" id="ARBA00022884"/>
    </source>
</evidence>
<reference evidence="11 12" key="1">
    <citation type="submission" date="2020-05" db="EMBL/GenBank/DDBJ databases">
        <authorList>
            <person name="Ruan W."/>
            <person name="Jeon C.O."/>
            <person name="Chun B.H."/>
        </authorList>
    </citation>
    <scope>NUCLEOTIDE SEQUENCE [LARGE SCALE GENOMIC DNA]</scope>
    <source>
        <strain evidence="11 12">TBZ9</strain>
    </source>
</reference>
<dbReference type="RefSeq" id="WP_171701770.1">
    <property type="nucleotide sequence ID" value="NZ_JABFHI010000002.1"/>
</dbReference>
<dbReference type="Proteomes" id="UP000588806">
    <property type="component" value="Unassembled WGS sequence"/>
</dbReference>
<dbReference type="Pfam" id="PF08351">
    <property type="entry name" value="TmcA_N"/>
    <property type="match status" value="1"/>
</dbReference>
<keyword evidence="7 9" id="KW-0694">RNA-binding</keyword>
<feature type="binding site" evidence="9">
    <location>
        <position position="189"/>
    </location>
    <ligand>
        <name>ATP</name>
        <dbReference type="ChEBI" id="CHEBI:30616"/>
    </ligand>
</feature>
<dbReference type="Pfam" id="PF05127">
    <property type="entry name" value="NAT10_TcmA_helicase"/>
    <property type="match status" value="1"/>
</dbReference>
<dbReference type="SUPFAM" id="SSF55729">
    <property type="entry name" value="Acyl-CoA N-acyltransferases (Nat)"/>
    <property type="match status" value="1"/>
</dbReference>
<dbReference type="GO" id="GO:1990883">
    <property type="term" value="F:18S rRNA cytidine N-acetyltransferase activity"/>
    <property type="evidence" value="ECO:0007669"/>
    <property type="project" value="TreeGrafter"/>
</dbReference>
<sequence>MRTQNARIMALGGLLMHCQRLERYRWRQWLWLAGDDVEQRAVALWQAKEWQAPLWVGQAAPCQPAINAGQARTRLGQEHQLIIIDTRQGFDPDAVGALAGTVVAGGLLVLLTPDDWATAPDQDYRRIADYPHAYQGLSTHYLARLKRLLSNDDKVIRWLADSHIELPRLPEMSVQTPLPADLDCLTQDQAQAVAALVNLKRRRPLVITADRGRGKSAALGIACARLLAKGVEHLCITAPRPGAVQPVFKRLAVLYPEASWPSAHSLQLPSGQSVRFIAPDALTQEVEQGRLGGDGRYLFVDEAAAIPAALLGRWLSAFPRIAFATTVHGYEGSGRGFALRFRDQLMRHTPQWREITLETPVRWNPGDPLEATLNRLLLLKAQLPPCSASPRFEWLSQAALGRDEAALEALFGLLVQSHYRTTPSDIRQLLDGPATQLGLQGEPTAPRGVVVTRDEGGFPADLAEQVARGERRPQGHLLAQSLAAHAGCREALTANWRRVTRIATHPEVRRQGVASTLLAHSVEQARRDGMALCGATFGAEAGLLAFWQAAGFTPVRLGISRDTTTGEVALMVAKALTPEGETIIHALRQRLHAGLLAMLAFELSELPADIVVPLLADMQSKPIESHQVQDARDVAFAHRDPRLARGALQALAIHTAQQGVEEGVSADLQAVASWALQNQPLASSHKASVAALRKAVAALLGDA</sequence>
<dbReference type="AlphaFoldDB" id="A0A7Y3TW22"/>
<dbReference type="GO" id="GO:0051391">
    <property type="term" value="P:tRNA acetylation"/>
    <property type="evidence" value="ECO:0007669"/>
    <property type="project" value="UniProtKB-UniRule"/>
</dbReference>
<proteinExistence type="inferred from homology"/>
<evidence type="ECO:0000256" key="9">
    <source>
        <dbReference type="HAMAP-Rule" id="MF_01886"/>
    </source>
</evidence>
<dbReference type="GO" id="GO:1904812">
    <property type="term" value="P:rRNA acetylation involved in maturation of SSU-rRNA"/>
    <property type="evidence" value="ECO:0007669"/>
    <property type="project" value="TreeGrafter"/>
</dbReference>
<evidence type="ECO:0000259" key="10">
    <source>
        <dbReference type="PROSITE" id="PS51186"/>
    </source>
</evidence>
<dbReference type="PANTHER" id="PTHR10925">
    <property type="entry name" value="N-ACETYLTRANSFERASE 10"/>
    <property type="match status" value="1"/>
</dbReference>
<name>A0A7Y3TW22_9GAMM</name>
<dbReference type="GO" id="GO:0002101">
    <property type="term" value="P:tRNA wobble cytosine modification"/>
    <property type="evidence" value="ECO:0007669"/>
    <property type="project" value="UniProtKB-UniRule"/>
</dbReference>
<keyword evidence="12" id="KW-1185">Reference proteome</keyword>
<evidence type="ECO:0000256" key="2">
    <source>
        <dbReference type="ARBA" id="ARBA00022555"/>
    </source>
</evidence>
<keyword evidence="3 9" id="KW-0808">Transferase</keyword>
<dbReference type="InterPro" id="IPR000182">
    <property type="entry name" value="GNAT_dom"/>
</dbReference>
<dbReference type="GO" id="GO:0005524">
    <property type="term" value="F:ATP binding"/>
    <property type="evidence" value="ECO:0007669"/>
    <property type="project" value="UniProtKB-UniRule"/>
</dbReference>
<keyword evidence="8 9" id="KW-0012">Acyltransferase</keyword>
<keyword evidence="2 9" id="KW-0820">tRNA-binding</keyword>
<evidence type="ECO:0000256" key="1">
    <source>
        <dbReference type="ARBA" id="ARBA00022490"/>
    </source>
</evidence>
<evidence type="ECO:0000313" key="12">
    <source>
        <dbReference type="Proteomes" id="UP000588806"/>
    </source>
</evidence>
<dbReference type="PANTHER" id="PTHR10925:SF5">
    <property type="entry name" value="RNA CYTIDINE ACETYLTRANSFERASE"/>
    <property type="match status" value="1"/>
</dbReference>
<evidence type="ECO:0000256" key="5">
    <source>
        <dbReference type="ARBA" id="ARBA00022741"/>
    </source>
</evidence>
<feature type="binding site" evidence="9">
    <location>
        <position position="362"/>
    </location>
    <ligand>
        <name>ATP</name>
        <dbReference type="ChEBI" id="CHEBI:30616"/>
    </ligand>
</feature>
<comment type="function">
    <text evidence="9">Catalyzes the formation of N(4)-acetylcytidine (ac(4)C) at the wobble position of tRNA(Met), by using acetyl-CoA as an acetyl donor and ATP (or GTP).</text>
</comment>
<dbReference type="PROSITE" id="PS51186">
    <property type="entry name" value="GNAT"/>
    <property type="match status" value="1"/>
</dbReference>